<dbReference type="PROSITE" id="PS50010">
    <property type="entry name" value="DH_2"/>
    <property type="match status" value="1"/>
</dbReference>
<dbReference type="InterPro" id="IPR055251">
    <property type="entry name" value="SOS1_NGEF_PH"/>
</dbReference>
<proteinExistence type="predicted"/>
<dbReference type="InterPro" id="IPR035899">
    <property type="entry name" value="DBL_dom_sf"/>
</dbReference>
<sequence length="922" mass="100164">MYVHDLRTLVESFFDRLNAVSWVPSDKKFSLMRNASELYRFQQEFLTKLEMCVGISRSQAHENEDDESSAVASVFIEMQQRFKVYSQYCTQHDGAIKTLNEYESRPEMVTFLKDFRGLAQTKLDVKDYLIKPVQRLCRYPLLISELIKQSIVDSADLGTLVAAHAVMQNVALEIDSAKWRMDNLERTNRFFSRLEPAPSPANDLPRRLDIGDFILAGALFVINSDQYPSKLRYRGVFLFPEYIYVVKPRRMTSYSLKICLALSSCEFRRLNPGESPLPNAWRLINTDGGQVYDFCSPSDRERTAWTNMLAQLAPPARRLSQHPFVGTVNTLASPSSPLSVAHPVTEFFDSLRRTSSAGSMAGMYDDAVAASGGGGTVVASRPPAATHSAATTTFQRKKFWRQSTAEVRFDMYTVDQPPMPGTPAVAAIGGAGTTAVDSTPSPQPSAYYHPVTGLVRRGSVDLRILDVCTPLLDNNSTGSSAPAVRRSPSHQHLAADLTGPPLPTQKSVPDLNGLHRSILMSSDPAALAAYPTPDEMPVFDRKHTHHAANGGPVVRKKPSRGYSEAHVAIKRNSRSFAPGMDAQGRSDFHGSLLDSAQQRLQEQAYRRPPVSGRPTHYRASSLSSTSSSSGTSHTPQEPTSPAPASVTMTAAAAVAPAAEPAAHQPQYQQQHQQRSNSDGKTSSGSAKVKVVDLRRTATTTTTQSNAASIAAAAQSAAYTIPPRSTSFTASAPLLNRYPSRSSISSWISGRSSHVSPPPPAAFPPPPLPAPPPPPPPPIPPPQQQQQQQIPLKHPSLMRSDTMSSAMSAVTAPLPRSLMPQGMRHPAAAPARASMDPRSRRRESQFYQSLAAEAAVGGAEEPAKQKRQNVLRRTWSQIFHTGRQIKGALGRGRKGSVSSAATAAAALPTRTLATPTANPTTMN</sequence>
<dbReference type="GO" id="GO:0005085">
    <property type="term" value="F:guanyl-nucleotide exchange factor activity"/>
    <property type="evidence" value="ECO:0007669"/>
    <property type="project" value="InterPro"/>
</dbReference>
<dbReference type="PANTHER" id="PTHR45834">
    <property type="entry name" value="RHO GUANINE NUCLEOTIDE EXCHANGE FACTOR 9-RELATED"/>
    <property type="match status" value="1"/>
</dbReference>
<dbReference type="SMART" id="SM00325">
    <property type="entry name" value="RhoGEF"/>
    <property type="match status" value="1"/>
</dbReference>
<accession>A0AAD5XQD7</accession>
<feature type="compositionally biased region" description="Basic and acidic residues" evidence="1">
    <location>
        <begin position="834"/>
        <end position="843"/>
    </location>
</feature>
<feature type="compositionally biased region" description="Low complexity" evidence="1">
    <location>
        <begin position="642"/>
        <end position="673"/>
    </location>
</feature>
<feature type="domain" description="PH" evidence="2">
    <location>
        <begin position="212"/>
        <end position="314"/>
    </location>
</feature>
<dbReference type="InterPro" id="IPR001849">
    <property type="entry name" value="PH_domain"/>
</dbReference>
<dbReference type="InterPro" id="IPR053086">
    <property type="entry name" value="RhoGEF_domain"/>
</dbReference>
<evidence type="ECO:0000313" key="4">
    <source>
        <dbReference type="EMBL" id="KAJ3178374.1"/>
    </source>
</evidence>
<name>A0AAD5XQD7_9FUNG</name>
<dbReference type="Gene3D" id="2.30.29.30">
    <property type="entry name" value="Pleckstrin-homology domain (PH domain)/Phosphotyrosine-binding domain (PTB)"/>
    <property type="match status" value="1"/>
</dbReference>
<feature type="compositionally biased region" description="Pro residues" evidence="1">
    <location>
        <begin position="755"/>
        <end position="782"/>
    </location>
</feature>
<comment type="caution">
    <text evidence="4">The sequence shown here is derived from an EMBL/GenBank/DDBJ whole genome shotgun (WGS) entry which is preliminary data.</text>
</comment>
<evidence type="ECO:0000259" key="2">
    <source>
        <dbReference type="PROSITE" id="PS50003"/>
    </source>
</evidence>
<dbReference type="Pfam" id="PF00621">
    <property type="entry name" value="RhoGEF"/>
    <property type="match status" value="1"/>
</dbReference>
<dbReference type="Gene3D" id="1.20.900.10">
    <property type="entry name" value="Dbl homology (DH) domain"/>
    <property type="match status" value="1"/>
</dbReference>
<evidence type="ECO:0000313" key="5">
    <source>
        <dbReference type="Proteomes" id="UP001212152"/>
    </source>
</evidence>
<dbReference type="AlphaFoldDB" id="A0AAD5XQD7"/>
<feature type="compositionally biased region" description="Low complexity" evidence="1">
    <location>
        <begin position="743"/>
        <end position="754"/>
    </location>
</feature>
<feature type="domain" description="DH" evidence="3">
    <location>
        <begin position="1"/>
        <end position="177"/>
    </location>
</feature>
<dbReference type="PANTHER" id="PTHR45834:SF3">
    <property type="entry name" value="RHO GUANINE NUCLEOTIDE EXCHANGE FACTOR 3, ISOFORM L"/>
    <property type="match status" value="1"/>
</dbReference>
<feature type="compositionally biased region" description="Low complexity" evidence="1">
    <location>
        <begin position="620"/>
        <end position="634"/>
    </location>
</feature>
<dbReference type="GO" id="GO:0005829">
    <property type="term" value="C:cytosol"/>
    <property type="evidence" value="ECO:0007669"/>
    <property type="project" value="TreeGrafter"/>
</dbReference>
<protein>
    <submittedName>
        <fullName evidence="4">Spermatogenesis-associated protein 13</fullName>
    </submittedName>
</protein>
<dbReference type="Proteomes" id="UP001212152">
    <property type="component" value="Unassembled WGS sequence"/>
</dbReference>
<dbReference type="InterPro" id="IPR000219">
    <property type="entry name" value="DH_dom"/>
</dbReference>
<evidence type="ECO:0000259" key="3">
    <source>
        <dbReference type="PROSITE" id="PS50010"/>
    </source>
</evidence>
<dbReference type="EMBL" id="JADGJQ010000027">
    <property type="protein sequence ID" value="KAJ3178374.1"/>
    <property type="molecule type" value="Genomic_DNA"/>
</dbReference>
<dbReference type="SUPFAM" id="SSF48065">
    <property type="entry name" value="DBL homology domain (DH-domain)"/>
    <property type="match status" value="1"/>
</dbReference>
<dbReference type="PROSITE" id="PS50003">
    <property type="entry name" value="PH_DOMAIN"/>
    <property type="match status" value="1"/>
</dbReference>
<dbReference type="SUPFAM" id="SSF50729">
    <property type="entry name" value="PH domain-like"/>
    <property type="match status" value="1"/>
</dbReference>
<keyword evidence="5" id="KW-1185">Reference proteome</keyword>
<feature type="compositionally biased region" description="Polar residues" evidence="1">
    <location>
        <begin position="798"/>
        <end position="807"/>
    </location>
</feature>
<feature type="region of interest" description="Disordered" evidence="1">
    <location>
        <begin position="603"/>
        <end position="690"/>
    </location>
</feature>
<reference evidence="4" key="1">
    <citation type="submission" date="2020-05" db="EMBL/GenBank/DDBJ databases">
        <title>Phylogenomic resolution of chytrid fungi.</title>
        <authorList>
            <person name="Stajich J.E."/>
            <person name="Amses K."/>
            <person name="Simmons R."/>
            <person name="Seto K."/>
            <person name="Myers J."/>
            <person name="Bonds A."/>
            <person name="Quandt C.A."/>
            <person name="Barry K."/>
            <person name="Liu P."/>
            <person name="Grigoriev I."/>
            <person name="Longcore J.E."/>
            <person name="James T.Y."/>
        </authorList>
    </citation>
    <scope>NUCLEOTIDE SEQUENCE</scope>
    <source>
        <strain evidence="4">JEL0379</strain>
    </source>
</reference>
<feature type="compositionally biased region" description="Polar residues" evidence="1">
    <location>
        <begin position="674"/>
        <end position="685"/>
    </location>
</feature>
<organism evidence="4 5">
    <name type="scientific">Geranomyces variabilis</name>
    <dbReference type="NCBI Taxonomy" id="109894"/>
    <lineage>
        <taxon>Eukaryota</taxon>
        <taxon>Fungi</taxon>
        <taxon>Fungi incertae sedis</taxon>
        <taxon>Chytridiomycota</taxon>
        <taxon>Chytridiomycota incertae sedis</taxon>
        <taxon>Chytridiomycetes</taxon>
        <taxon>Spizellomycetales</taxon>
        <taxon>Powellomycetaceae</taxon>
        <taxon>Geranomyces</taxon>
    </lineage>
</organism>
<dbReference type="Pfam" id="PF22697">
    <property type="entry name" value="SOS1_NGEF_PH"/>
    <property type="match status" value="1"/>
</dbReference>
<gene>
    <name evidence="4" type="primary">SPATA13</name>
    <name evidence="4" type="ORF">HDU87_003690</name>
</gene>
<feature type="region of interest" description="Disordered" evidence="1">
    <location>
        <begin position="544"/>
        <end position="564"/>
    </location>
</feature>
<feature type="region of interest" description="Disordered" evidence="1">
    <location>
        <begin position="885"/>
        <end position="922"/>
    </location>
</feature>
<dbReference type="CDD" id="cd00160">
    <property type="entry name" value="RhoGEF"/>
    <property type="match status" value="1"/>
</dbReference>
<evidence type="ECO:0000256" key="1">
    <source>
        <dbReference type="SAM" id="MobiDB-lite"/>
    </source>
</evidence>
<dbReference type="SMART" id="SM00233">
    <property type="entry name" value="PH"/>
    <property type="match status" value="1"/>
</dbReference>
<feature type="region of interest" description="Disordered" evidence="1">
    <location>
        <begin position="743"/>
        <end position="843"/>
    </location>
</feature>
<feature type="region of interest" description="Disordered" evidence="1">
    <location>
        <begin position="475"/>
        <end position="508"/>
    </location>
</feature>
<dbReference type="InterPro" id="IPR011993">
    <property type="entry name" value="PH-like_dom_sf"/>
</dbReference>
<feature type="compositionally biased region" description="Low complexity" evidence="1">
    <location>
        <begin position="899"/>
        <end position="922"/>
    </location>
</feature>